<keyword evidence="1" id="KW-0677">Repeat</keyword>
<dbReference type="FunFam" id="1.25.40.10:FF:000125">
    <property type="entry name" value="Pentatricopeptide repeat-containing protein"/>
    <property type="match status" value="1"/>
</dbReference>
<name>W1NGM0_AMBTC</name>
<dbReference type="EMBL" id="KI397501">
    <property type="protein sequence ID" value="ERM94942.1"/>
    <property type="molecule type" value="Genomic_DNA"/>
</dbReference>
<keyword evidence="4" id="KW-1185">Reference proteome</keyword>
<dbReference type="HOGENOM" id="CLU_002706_6_0_1"/>
<evidence type="ECO:0000313" key="4">
    <source>
        <dbReference type="Proteomes" id="UP000017836"/>
    </source>
</evidence>
<feature type="repeat" description="PPR" evidence="2">
    <location>
        <begin position="78"/>
        <end position="112"/>
    </location>
</feature>
<dbReference type="PROSITE" id="PS51375">
    <property type="entry name" value="PPR"/>
    <property type="match status" value="7"/>
</dbReference>
<dbReference type="AlphaFoldDB" id="W1NGM0"/>
<dbReference type="Pfam" id="PF13041">
    <property type="entry name" value="PPR_2"/>
    <property type="match status" value="3"/>
</dbReference>
<dbReference type="Proteomes" id="UP000017836">
    <property type="component" value="Unassembled WGS sequence"/>
</dbReference>
<dbReference type="Pfam" id="PF01535">
    <property type="entry name" value="PPR"/>
    <property type="match status" value="9"/>
</dbReference>
<organism evidence="3 4">
    <name type="scientific">Amborella trichopoda</name>
    <dbReference type="NCBI Taxonomy" id="13333"/>
    <lineage>
        <taxon>Eukaryota</taxon>
        <taxon>Viridiplantae</taxon>
        <taxon>Streptophyta</taxon>
        <taxon>Embryophyta</taxon>
        <taxon>Tracheophyta</taxon>
        <taxon>Spermatophyta</taxon>
        <taxon>Magnoliopsida</taxon>
        <taxon>Amborellales</taxon>
        <taxon>Amborellaceae</taxon>
        <taxon>Amborella</taxon>
    </lineage>
</organism>
<dbReference type="Gene3D" id="1.25.40.10">
    <property type="entry name" value="Tetratricopeptide repeat domain"/>
    <property type="match status" value="6"/>
</dbReference>
<dbReference type="InterPro" id="IPR011990">
    <property type="entry name" value="TPR-like_helical_dom_sf"/>
</dbReference>
<feature type="repeat" description="PPR" evidence="2">
    <location>
        <begin position="140"/>
        <end position="174"/>
    </location>
</feature>
<dbReference type="eggNOG" id="KOG4197">
    <property type="taxonomic scope" value="Eukaryota"/>
</dbReference>
<feature type="repeat" description="PPR" evidence="2">
    <location>
        <begin position="567"/>
        <end position="601"/>
    </location>
</feature>
<protein>
    <recommendedName>
        <fullName evidence="5">Pentacotripeptide-repeat region of PRORP domain-containing protein</fullName>
    </recommendedName>
</protein>
<feature type="repeat" description="PPR" evidence="2">
    <location>
        <begin position="334"/>
        <end position="364"/>
    </location>
</feature>
<proteinExistence type="predicted"/>
<dbReference type="InterPro" id="IPR002885">
    <property type="entry name" value="PPR_rpt"/>
</dbReference>
<accession>W1NGM0</accession>
<evidence type="ECO:0000256" key="1">
    <source>
        <dbReference type="ARBA" id="ARBA00022737"/>
    </source>
</evidence>
<evidence type="ECO:0008006" key="5">
    <source>
        <dbReference type="Google" id="ProtNLM"/>
    </source>
</evidence>
<dbReference type="InterPro" id="IPR046960">
    <property type="entry name" value="PPR_At4g14850-like_plant"/>
</dbReference>
<dbReference type="NCBIfam" id="TIGR00756">
    <property type="entry name" value="PPR"/>
    <property type="match status" value="9"/>
</dbReference>
<feature type="repeat" description="PPR" evidence="2">
    <location>
        <begin position="365"/>
        <end position="399"/>
    </location>
</feature>
<feature type="repeat" description="PPR" evidence="2">
    <location>
        <begin position="497"/>
        <end position="531"/>
    </location>
</feature>
<feature type="repeat" description="PPR" evidence="2">
    <location>
        <begin position="466"/>
        <end position="496"/>
    </location>
</feature>
<evidence type="ECO:0000313" key="3">
    <source>
        <dbReference type="EMBL" id="ERM94942.1"/>
    </source>
</evidence>
<dbReference type="OMA" id="KLEYACE"/>
<dbReference type="GO" id="GO:0003723">
    <property type="term" value="F:RNA binding"/>
    <property type="evidence" value="ECO:0007669"/>
    <property type="project" value="InterPro"/>
</dbReference>
<dbReference type="Gramene" id="ERM94942">
    <property type="protein sequence ID" value="ERM94942"/>
    <property type="gene ID" value="AMTR_s00009p00202340"/>
</dbReference>
<dbReference type="PANTHER" id="PTHR47926">
    <property type="entry name" value="PENTATRICOPEPTIDE REPEAT-CONTAINING PROTEIN"/>
    <property type="match status" value="1"/>
</dbReference>
<dbReference type="GO" id="GO:0009451">
    <property type="term" value="P:RNA modification"/>
    <property type="evidence" value="ECO:0007669"/>
    <property type="project" value="InterPro"/>
</dbReference>
<sequence length="618" mass="68875">MILRLARLKPCISPPSRPNSSLSHPNRAFFHSSHPLSCRSHWPNGESRSACNSRVMALIRAHKLDEARCVLESLSLNNVRTWTSLLTSYAQIGRVQEARQVFDAMPEKNIISWNSMLTGYVKNSNLQNARKLFDEMPEKNVASWNAMISGYCRMGLMREARELFELMGERNLVTWTSLISGYAEAEDYIEGWILFLRMRRDGAVLDQPGFVVGVTVASGLARIDPVQLLQGMVTKAGFDQDVIVCTSILNTYAKLGELEAAVLFYNGMPIKNEFTWATMITCYAENGKLEYACEIYRSTPGQTVGTQTAMMVGFAQNGRIFEARAIFDEILKPDVVAWNAMVTGYAQNGLVEQAEEMFNKMPKRNSVSWASMVSGYSQNGLYKKALQLFSEMLRTGMVPINPACTSAINTCASSGALQLGKQIHTLSIKIGSFSNRFLSHALIDMYSRCKNIDDAVQVFSLMREKDNISWNSLISGLSQNQMLEDARSAFETMPNHDIVSWTTMICAYVLAGHACEAQELFTCLLRDGLKPNPFTFSSILTNCAGLGAMELGKQIHGLALKLWFDNDIYVSTALINMYFKCGSIIEAFQVFDEAPEHDLAMWNSVLTGCGQHALGRQA</sequence>
<dbReference type="SUPFAM" id="SSF48452">
    <property type="entry name" value="TPR-like"/>
    <property type="match status" value="2"/>
</dbReference>
<dbReference type="GO" id="GO:0048731">
    <property type="term" value="P:system development"/>
    <property type="evidence" value="ECO:0007669"/>
    <property type="project" value="UniProtKB-ARBA"/>
</dbReference>
<gene>
    <name evidence="3" type="ORF">AMTR_s00009p00202340</name>
</gene>
<dbReference type="FunFam" id="1.25.40.10:FF:002130">
    <property type="entry name" value="Pentatricopeptide repeat-containing protein mitochondrial"/>
    <property type="match status" value="1"/>
</dbReference>
<evidence type="ECO:0000256" key="2">
    <source>
        <dbReference type="PROSITE-ProRule" id="PRU00708"/>
    </source>
</evidence>
<reference evidence="4" key="1">
    <citation type="journal article" date="2013" name="Science">
        <title>The Amborella genome and the evolution of flowering plants.</title>
        <authorList>
            <consortium name="Amborella Genome Project"/>
        </authorList>
    </citation>
    <scope>NUCLEOTIDE SEQUENCE [LARGE SCALE GENOMIC DNA]</scope>
</reference>